<dbReference type="STRING" id="645991.Sgly_0356"/>
<proteinExistence type="predicted"/>
<gene>
    <name evidence="1" type="ordered locus">Sgly_0356</name>
</gene>
<keyword evidence="2" id="KW-1185">Reference proteome</keyword>
<dbReference type="EMBL" id="CP002547">
    <property type="protein sequence ID" value="ADY54722.1"/>
    <property type="molecule type" value="Genomic_DNA"/>
</dbReference>
<sequence length="542" mass="61162">MITVSDQFKEAIYAPIRKTAAKVTFEILDNEAYEDNTITVTGEAPISRKSQLANKVRTMTNRYATFEQDYWKLDGSFYIPPVLGEDNSELSWWSGAICGSDGVFDPYQVIEFVFAGEHNSMGLTITFDVLANEYAADFDIDIYRADDSPVNHQAVTGNTKTVYALIHGLDNYGKIVITIKKWTNPYRRARITEIDFGVIKNYEGDKLISLNLIEEMAVIGDTIPINELRFTVDNSDKEFNILNPEGFYRFFKERQEISLSLGVEIFEGLFEYTDFKKYYLTDWQSDEGALTATFTARNIIELLDQREYVPAVTTNLYALAEDILLGAGVMEYYIDPALQAIPTGGFPEKISRRKALQCVGIAGKCAVYQDRQGISTIRRFENLDERTAYVNYAGEDMFCGMTFPSVIADYGLRNIDFDNAYEIPQIKLDSLVKSLTVVVYSGSERQEFVYFNAGISEGTSLKLDNPLIQSEAQAADVAGWILAESNLRALYSINWRQNPCLECGDTVLVEDNFGMKKASRIIKQEYNFQGYLVGKTETKGGV</sequence>
<accession>F0SXH6</accession>
<reference evidence="1 2" key="1">
    <citation type="journal article" date="2011" name="Stand. Genomic Sci.">
        <title>Complete genome sequence of Syntrophobotulus glycolicus type strain (FlGlyR).</title>
        <authorList>
            <person name="Han C."/>
            <person name="Mwirichia R."/>
            <person name="Chertkov O."/>
            <person name="Held B."/>
            <person name="Lapidus A."/>
            <person name="Nolan M."/>
            <person name="Lucas S."/>
            <person name="Hammon N."/>
            <person name="Deshpande S."/>
            <person name="Cheng J.F."/>
            <person name="Tapia R."/>
            <person name="Goodwin L."/>
            <person name="Pitluck S."/>
            <person name="Huntemann M."/>
            <person name="Liolios K."/>
            <person name="Ivanova N."/>
            <person name="Pagani I."/>
            <person name="Mavromatis K."/>
            <person name="Ovchinikova G."/>
            <person name="Pati A."/>
            <person name="Chen A."/>
            <person name="Palaniappan K."/>
            <person name="Land M."/>
            <person name="Hauser L."/>
            <person name="Brambilla E.M."/>
            <person name="Rohde M."/>
            <person name="Spring S."/>
            <person name="Sikorski J."/>
            <person name="Goker M."/>
            <person name="Woyke T."/>
            <person name="Bristow J."/>
            <person name="Eisen J.A."/>
            <person name="Markowitz V."/>
            <person name="Hugenholtz P."/>
            <person name="Kyrpides N.C."/>
            <person name="Klenk H.P."/>
            <person name="Detter J.C."/>
        </authorList>
    </citation>
    <scope>NUCLEOTIDE SEQUENCE [LARGE SCALE GENOMIC DNA]</scope>
    <source>
        <strain evidence="2">DSM 8271 / FlGlyR</strain>
    </source>
</reference>
<dbReference type="OrthoDB" id="2519897at2"/>
<dbReference type="Proteomes" id="UP000007488">
    <property type="component" value="Chromosome"/>
</dbReference>
<name>F0SXH6_SYNGF</name>
<dbReference type="HOGENOM" id="CLU_519568_0_0_9"/>
<reference evidence="2" key="2">
    <citation type="submission" date="2011-02" db="EMBL/GenBank/DDBJ databases">
        <title>The complete genome of Syntrophobotulus glycolicus DSM 8271.</title>
        <authorList>
            <person name="Lucas S."/>
            <person name="Copeland A."/>
            <person name="Lapidus A."/>
            <person name="Bruce D."/>
            <person name="Goodwin L."/>
            <person name="Pitluck S."/>
            <person name="Kyrpides N."/>
            <person name="Mavromatis K."/>
            <person name="Pagani I."/>
            <person name="Ivanova N."/>
            <person name="Mikhailova N."/>
            <person name="Chertkov O."/>
            <person name="Held B."/>
            <person name="Detter J.C."/>
            <person name="Tapia R."/>
            <person name="Han C."/>
            <person name="Land M."/>
            <person name="Hauser L."/>
            <person name="Markowitz V."/>
            <person name="Cheng J.-F."/>
            <person name="Hugenholtz P."/>
            <person name="Woyke T."/>
            <person name="Wu D."/>
            <person name="Spring S."/>
            <person name="Schroeder M."/>
            <person name="Brambilla E."/>
            <person name="Klenk H.-P."/>
            <person name="Eisen J.A."/>
        </authorList>
    </citation>
    <scope>NUCLEOTIDE SEQUENCE [LARGE SCALE GENOMIC DNA]</scope>
    <source>
        <strain evidence="2">DSM 8271 / FlGlyR</strain>
    </source>
</reference>
<dbReference type="RefSeq" id="WP_013623593.1">
    <property type="nucleotide sequence ID" value="NC_015172.1"/>
</dbReference>
<dbReference type="KEGG" id="sgy:Sgly_0356"/>
<dbReference type="AlphaFoldDB" id="F0SXH6"/>
<evidence type="ECO:0000313" key="2">
    <source>
        <dbReference type="Proteomes" id="UP000007488"/>
    </source>
</evidence>
<dbReference type="eggNOG" id="ENOG502Z8Y6">
    <property type="taxonomic scope" value="Bacteria"/>
</dbReference>
<evidence type="ECO:0000313" key="1">
    <source>
        <dbReference type="EMBL" id="ADY54722.1"/>
    </source>
</evidence>
<organism evidence="1 2">
    <name type="scientific">Syntrophobotulus glycolicus (strain DSM 8271 / FlGlyR)</name>
    <dbReference type="NCBI Taxonomy" id="645991"/>
    <lineage>
        <taxon>Bacteria</taxon>
        <taxon>Bacillati</taxon>
        <taxon>Bacillota</taxon>
        <taxon>Clostridia</taxon>
        <taxon>Eubacteriales</taxon>
        <taxon>Desulfitobacteriaceae</taxon>
        <taxon>Syntrophobotulus</taxon>
    </lineage>
</organism>
<protein>
    <submittedName>
        <fullName evidence="1">Uncharacterized protein</fullName>
    </submittedName>
</protein>